<dbReference type="EMBL" id="CADCWO010000052">
    <property type="protein sequence ID" value="CAA9563434.1"/>
    <property type="molecule type" value="Genomic_DNA"/>
</dbReference>
<dbReference type="AlphaFoldDB" id="A0A6J4UXF9"/>
<name>A0A6J4UXF9_9CYAN</name>
<organism evidence="2">
    <name type="scientific">uncultured Synechococcales cyanobacterium</name>
    <dbReference type="NCBI Taxonomy" id="1936017"/>
    <lineage>
        <taxon>Bacteria</taxon>
        <taxon>Bacillati</taxon>
        <taxon>Cyanobacteriota</taxon>
        <taxon>Cyanophyceae</taxon>
        <taxon>Synechococcales</taxon>
        <taxon>environmental samples</taxon>
    </lineage>
</organism>
<gene>
    <name evidence="2" type="ORF">AVDCRST_MAG81-843</name>
</gene>
<sequence length="113" mass="13148">MHSSDQPSQKLDPAQAGNTEFERSFNEAERLLQDIRERYLQIRTAQQHQAELHQQRDQLKIELGRVTAELEALEVDLESRLFSWSSQKEVFWQVIRFVGLGFVLGQILHACTP</sequence>
<accession>A0A6J4UXF9</accession>
<evidence type="ECO:0000256" key="1">
    <source>
        <dbReference type="SAM" id="Coils"/>
    </source>
</evidence>
<proteinExistence type="predicted"/>
<reference evidence="2" key="1">
    <citation type="submission" date="2020-02" db="EMBL/GenBank/DDBJ databases">
        <authorList>
            <person name="Meier V. D."/>
        </authorList>
    </citation>
    <scope>NUCLEOTIDE SEQUENCE</scope>
    <source>
        <strain evidence="2">AVDCRST_MAG81</strain>
    </source>
</reference>
<evidence type="ECO:0000313" key="2">
    <source>
        <dbReference type="EMBL" id="CAA9563434.1"/>
    </source>
</evidence>
<feature type="coiled-coil region" evidence="1">
    <location>
        <begin position="18"/>
        <end position="76"/>
    </location>
</feature>
<protein>
    <recommendedName>
        <fullName evidence="3">DUF2203 domain-containing protein</fullName>
    </recommendedName>
</protein>
<evidence type="ECO:0008006" key="3">
    <source>
        <dbReference type="Google" id="ProtNLM"/>
    </source>
</evidence>
<keyword evidence="1" id="KW-0175">Coiled coil</keyword>